<evidence type="ECO:0000256" key="1">
    <source>
        <dbReference type="SAM" id="MobiDB-lite"/>
    </source>
</evidence>
<protein>
    <submittedName>
        <fullName evidence="2">Uncharacterized protein</fullName>
    </submittedName>
</protein>
<dbReference type="Proteomes" id="UP000077069">
    <property type="component" value="Unassembled WGS sequence"/>
</dbReference>
<dbReference type="GeneID" id="28764059"/>
<reference evidence="2 3" key="1">
    <citation type="submission" date="2016-05" db="EMBL/GenBank/DDBJ databases">
        <title>Comparative analysis of secretome profiles of manganese(II)-oxidizing ascomycete fungi.</title>
        <authorList>
            <consortium name="DOE Joint Genome Institute"/>
            <person name="Zeiner C.A."/>
            <person name="Purvine S.O."/>
            <person name="Zink E.M."/>
            <person name="Wu S."/>
            <person name="Pasa-Tolic L."/>
            <person name="Chaput D.L."/>
            <person name="Haridas S."/>
            <person name="Grigoriev I.V."/>
            <person name="Santelli C.M."/>
            <person name="Hansel C.M."/>
        </authorList>
    </citation>
    <scope>NUCLEOTIDE SEQUENCE [LARGE SCALE GENOMIC DNA]</scope>
    <source>
        <strain evidence="2 3">AP3s5-JAC2a</strain>
    </source>
</reference>
<sequence>MSPRQPRTPRSPSLRLARRSMPKRSTSPSPLAQQFMTKRLDAVSCVASLSQHMLAGIMRLKVHLANDCSITSRRRGCTTIDVLNAAGWAKTYVHRGFYAVHHKLLELKHLRVVDHGVTSDNAACQADRFVENGIVGTGSLPPRWSESKRVEIRDWGTEVECVYADVADGDGVRQLEVKATEGGVR</sequence>
<accession>A0A177BUI6</accession>
<name>A0A177BUI6_9PLEO</name>
<dbReference type="InParanoid" id="A0A177BUI6"/>
<proteinExistence type="predicted"/>
<evidence type="ECO:0000313" key="3">
    <source>
        <dbReference type="Proteomes" id="UP000077069"/>
    </source>
</evidence>
<dbReference type="EMBL" id="KV441563">
    <property type="protein sequence ID" value="OAF99112.1"/>
    <property type="molecule type" value="Genomic_DNA"/>
</dbReference>
<dbReference type="RefSeq" id="XP_018029478.1">
    <property type="nucleotide sequence ID" value="XM_018180573.1"/>
</dbReference>
<feature type="region of interest" description="Disordered" evidence="1">
    <location>
        <begin position="1"/>
        <end position="31"/>
    </location>
</feature>
<gene>
    <name evidence="2" type="ORF">CC84DRAFT_1181825</name>
</gene>
<keyword evidence="3" id="KW-1185">Reference proteome</keyword>
<evidence type="ECO:0000313" key="2">
    <source>
        <dbReference type="EMBL" id="OAF99112.1"/>
    </source>
</evidence>
<feature type="compositionally biased region" description="Low complexity" evidence="1">
    <location>
        <begin position="1"/>
        <end position="15"/>
    </location>
</feature>
<dbReference type="AlphaFoldDB" id="A0A177BUI6"/>
<organism evidence="2 3">
    <name type="scientific">Paraphaeosphaeria sporulosa</name>
    <dbReference type="NCBI Taxonomy" id="1460663"/>
    <lineage>
        <taxon>Eukaryota</taxon>
        <taxon>Fungi</taxon>
        <taxon>Dikarya</taxon>
        <taxon>Ascomycota</taxon>
        <taxon>Pezizomycotina</taxon>
        <taxon>Dothideomycetes</taxon>
        <taxon>Pleosporomycetidae</taxon>
        <taxon>Pleosporales</taxon>
        <taxon>Massarineae</taxon>
        <taxon>Didymosphaeriaceae</taxon>
        <taxon>Paraphaeosphaeria</taxon>
    </lineage>
</organism>